<dbReference type="AlphaFoldDB" id="A0A3D9DRA9"/>
<reference evidence="1 2" key="1">
    <citation type="journal article" date="2010" name="Syst. Appl. Microbiol.">
        <title>Four new species of Chryseobacterium from the rhizosphere of coastal sand dune plants, Chryseobacterium elymi sp. nov., Chryseobacterium hagamense sp. nov., Chryseobacterium lathyri sp. nov. and Chryseobacterium rhizosphaerae sp. nov.</title>
        <authorList>
            <person name="Cho S.H."/>
            <person name="Lee K.S."/>
            <person name="Shin D.S."/>
            <person name="Han J.H."/>
            <person name="Park K.S."/>
            <person name="Lee C.H."/>
            <person name="Park K.H."/>
            <person name="Kim S.B."/>
        </authorList>
    </citation>
    <scope>NUCLEOTIDE SEQUENCE [LARGE SCALE GENOMIC DNA]</scope>
    <source>
        <strain evidence="1 2">KCTC 22547</strain>
    </source>
</reference>
<name>A0A3D9DRA9_9FLAO</name>
<dbReference type="Proteomes" id="UP000257030">
    <property type="component" value="Unassembled WGS sequence"/>
</dbReference>
<dbReference type="EMBL" id="QNUH01000001">
    <property type="protein sequence ID" value="REC80575.1"/>
    <property type="molecule type" value="Genomic_DNA"/>
</dbReference>
<organism evidence="1 2">
    <name type="scientific">Chryseobacterium elymi</name>
    <dbReference type="NCBI Taxonomy" id="395936"/>
    <lineage>
        <taxon>Bacteria</taxon>
        <taxon>Pseudomonadati</taxon>
        <taxon>Bacteroidota</taxon>
        <taxon>Flavobacteriia</taxon>
        <taxon>Flavobacteriales</taxon>
        <taxon>Weeksellaceae</taxon>
        <taxon>Chryseobacterium group</taxon>
        <taxon>Chryseobacterium</taxon>
    </lineage>
</organism>
<accession>A0A3D9DRA9</accession>
<keyword evidence="2" id="KW-1185">Reference proteome</keyword>
<evidence type="ECO:0000313" key="1">
    <source>
        <dbReference type="EMBL" id="REC80575.1"/>
    </source>
</evidence>
<proteinExistence type="predicted"/>
<gene>
    <name evidence="1" type="ORF">DRF60_02405</name>
</gene>
<sequence>MIWVGKGNCGFIDVCFVMLDYHKDARAFDLSAVLRCQKIKDFRLVIRYFRKRFVICGRKKN</sequence>
<evidence type="ECO:0000313" key="2">
    <source>
        <dbReference type="Proteomes" id="UP000257030"/>
    </source>
</evidence>
<comment type="caution">
    <text evidence="1">The sequence shown here is derived from an EMBL/GenBank/DDBJ whole genome shotgun (WGS) entry which is preliminary data.</text>
</comment>
<protein>
    <submittedName>
        <fullName evidence="1">Uncharacterized protein</fullName>
    </submittedName>
</protein>